<organism evidence="2 3">
    <name type="scientific">Eleusine coracana subsp. coracana</name>
    <dbReference type="NCBI Taxonomy" id="191504"/>
    <lineage>
        <taxon>Eukaryota</taxon>
        <taxon>Viridiplantae</taxon>
        <taxon>Streptophyta</taxon>
        <taxon>Embryophyta</taxon>
        <taxon>Tracheophyta</taxon>
        <taxon>Spermatophyta</taxon>
        <taxon>Magnoliopsida</taxon>
        <taxon>Liliopsida</taxon>
        <taxon>Poales</taxon>
        <taxon>Poaceae</taxon>
        <taxon>PACMAD clade</taxon>
        <taxon>Chloridoideae</taxon>
        <taxon>Cynodonteae</taxon>
        <taxon>Eleusininae</taxon>
        <taxon>Eleusine</taxon>
    </lineage>
</organism>
<protein>
    <submittedName>
        <fullName evidence="2">Uncharacterized protein</fullName>
    </submittedName>
</protein>
<proteinExistence type="predicted"/>
<accession>A0AAV5FM77</accession>
<keyword evidence="3" id="KW-1185">Reference proteome</keyword>
<dbReference type="AlphaFoldDB" id="A0AAV5FM77"/>
<name>A0AAV5FM77_ELECO</name>
<comment type="caution">
    <text evidence="2">The sequence shown here is derived from an EMBL/GenBank/DDBJ whole genome shotgun (WGS) entry which is preliminary data.</text>
</comment>
<dbReference type="Proteomes" id="UP001054889">
    <property type="component" value="Unassembled WGS sequence"/>
</dbReference>
<reference evidence="2" key="2">
    <citation type="submission" date="2021-12" db="EMBL/GenBank/DDBJ databases">
        <title>Resequencing data analysis of finger millet.</title>
        <authorList>
            <person name="Hatakeyama M."/>
            <person name="Aluri S."/>
            <person name="Balachadran M.T."/>
            <person name="Sivarajan S.R."/>
            <person name="Poveda L."/>
            <person name="Shimizu-Inatsugi R."/>
            <person name="Schlapbach R."/>
            <person name="Sreeman S.M."/>
            <person name="Shimizu K.K."/>
        </authorList>
    </citation>
    <scope>NUCLEOTIDE SEQUENCE</scope>
</reference>
<evidence type="ECO:0000256" key="1">
    <source>
        <dbReference type="SAM" id="MobiDB-lite"/>
    </source>
</evidence>
<gene>
    <name evidence="2" type="primary">gb25731</name>
    <name evidence="2" type="ORF">PR202_gb25731</name>
</gene>
<dbReference type="EMBL" id="BQKI01000091">
    <property type="protein sequence ID" value="GJN36834.1"/>
    <property type="molecule type" value="Genomic_DNA"/>
</dbReference>
<evidence type="ECO:0000313" key="3">
    <source>
        <dbReference type="Proteomes" id="UP001054889"/>
    </source>
</evidence>
<feature type="region of interest" description="Disordered" evidence="1">
    <location>
        <begin position="102"/>
        <end position="123"/>
    </location>
</feature>
<reference evidence="2" key="1">
    <citation type="journal article" date="2018" name="DNA Res.">
        <title>Multiple hybrid de novo genome assembly of finger millet, an orphan allotetraploid crop.</title>
        <authorList>
            <person name="Hatakeyama M."/>
            <person name="Aluri S."/>
            <person name="Balachadran M.T."/>
            <person name="Sivarajan S.R."/>
            <person name="Patrignani A."/>
            <person name="Gruter S."/>
            <person name="Poveda L."/>
            <person name="Shimizu-Inatsugi R."/>
            <person name="Baeten J."/>
            <person name="Francoijs K.J."/>
            <person name="Nataraja K.N."/>
            <person name="Reddy Y.A.N."/>
            <person name="Phadnis S."/>
            <person name="Ravikumar R.L."/>
            <person name="Schlapbach R."/>
            <person name="Sreeman S.M."/>
            <person name="Shimizu K.K."/>
        </authorList>
    </citation>
    <scope>NUCLEOTIDE SEQUENCE</scope>
</reference>
<evidence type="ECO:0000313" key="2">
    <source>
        <dbReference type="EMBL" id="GJN36834.1"/>
    </source>
</evidence>
<sequence length="123" mass="13095">MANMLKLISDGVNSGNGMSPLRYCIIRCIAGLALASGCEHKRPSFSTRHASSMLQSPCSLSSIVSTMDPFCQWSNTQSTNMNRSPSALCLTGLFPQVTSRSVPKANTSVRGDALPVRTNSGAR</sequence>